<gene>
    <name evidence="7" type="ORF">ABID26_004744</name>
</gene>
<dbReference type="InterPro" id="IPR036250">
    <property type="entry name" value="AcylCo_DH-like_C"/>
</dbReference>
<dbReference type="PANTHER" id="PTHR43831">
    <property type="entry name" value="ISOBUTYRYL-COA DEHYDROGENASE"/>
    <property type="match status" value="1"/>
</dbReference>
<keyword evidence="2" id="KW-0560">Oxidoreductase</keyword>
<comment type="caution">
    <text evidence="7">The sequence shown here is derived from an EMBL/GenBank/DDBJ whole genome shotgun (WGS) entry which is preliminary data.</text>
</comment>
<evidence type="ECO:0000259" key="5">
    <source>
        <dbReference type="Pfam" id="PF02771"/>
    </source>
</evidence>
<feature type="region of interest" description="Disordered" evidence="3">
    <location>
        <begin position="426"/>
        <end position="458"/>
    </location>
</feature>
<dbReference type="Pfam" id="PF02771">
    <property type="entry name" value="Acyl-CoA_dh_N"/>
    <property type="match status" value="1"/>
</dbReference>
<dbReference type="Gene3D" id="2.40.110.10">
    <property type="entry name" value="Butyryl-CoA Dehydrogenase, subunit A, domain 2"/>
    <property type="match status" value="1"/>
</dbReference>
<dbReference type="Gene3D" id="1.10.540.10">
    <property type="entry name" value="Acyl-CoA dehydrogenase/oxidase, N-terminal domain"/>
    <property type="match status" value="1"/>
</dbReference>
<feature type="domain" description="Acyl-CoA dehydrogenase C-terminal" evidence="6">
    <location>
        <begin position="253"/>
        <end position="372"/>
    </location>
</feature>
<organism evidence="7 8">
    <name type="scientific">Mesorhizobium shonense</name>
    <dbReference type="NCBI Taxonomy" id="1209948"/>
    <lineage>
        <taxon>Bacteria</taxon>
        <taxon>Pseudomonadati</taxon>
        <taxon>Pseudomonadota</taxon>
        <taxon>Alphaproteobacteria</taxon>
        <taxon>Hyphomicrobiales</taxon>
        <taxon>Phyllobacteriaceae</taxon>
        <taxon>Mesorhizobium</taxon>
    </lineage>
</organism>
<evidence type="ECO:0000259" key="4">
    <source>
        <dbReference type="Pfam" id="PF02770"/>
    </source>
</evidence>
<reference evidence="7 8" key="1">
    <citation type="submission" date="2024-06" db="EMBL/GenBank/DDBJ databases">
        <title>Genomic Encyclopedia of Type Strains, Phase IV (KMG-IV): sequencing the most valuable type-strain genomes for metagenomic binning, comparative biology and taxonomic classification.</title>
        <authorList>
            <person name="Goeker M."/>
        </authorList>
    </citation>
    <scope>NUCLEOTIDE SEQUENCE [LARGE SCALE GENOMIC DNA]</scope>
    <source>
        <strain evidence="7 8">DSM 29846</strain>
    </source>
</reference>
<evidence type="ECO:0000256" key="3">
    <source>
        <dbReference type="SAM" id="MobiDB-lite"/>
    </source>
</evidence>
<dbReference type="Proteomes" id="UP001549036">
    <property type="component" value="Unassembled WGS sequence"/>
</dbReference>
<evidence type="ECO:0000313" key="7">
    <source>
        <dbReference type="EMBL" id="MET3595332.1"/>
    </source>
</evidence>
<dbReference type="InterPro" id="IPR037069">
    <property type="entry name" value="AcylCoA_DH/ox_N_sf"/>
</dbReference>
<keyword evidence="1" id="KW-0285">Flavoprotein</keyword>
<protein>
    <submittedName>
        <fullName evidence="7">Alkylation response protein AidB-like acyl-CoA dehydrogenase</fullName>
    </submittedName>
</protein>
<dbReference type="InterPro" id="IPR013107">
    <property type="entry name" value="Acyl-CoA_DH_C"/>
</dbReference>
<dbReference type="InterPro" id="IPR052547">
    <property type="entry name" value="Mito_Isobutyryl-CoADH"/>
</dbReference>
<dbReference type="Pfam" id="PF02770">
    <property type="entry name" value="Acyl-CoA_dh_M"/>
    <property type="match status" value="1"/>
</dbReference>
<feature type="domain" description="Acyl-CoA oxidase/dehydrogenase middle" evidence="4">
    <location>
        <begin position="132"/>
        <end position="221"/>
    </location>
</feature>
<name>A0ABV2HXG3_9HYPH</name>
<accession>A0ABV2HXG3</accession>
<dbReference type="EMBL" id="JBEPLM010000009">
    <property type="protein sequence ID" value="MET3595332.1"/>
    <property type="molecule type" value="Genomic_DNA"/>
</dbReference>
<dbReference type="InterPro" id="IPR006091">
    <property type="entry name" value="Acyl-CoA_Oxase/DH_mid-dom"/>
</dbReference>
<evidence type="ECO:0000256" key="2">
    <source>
        <dbReference type="ARBA" id="ARBA00023002"/>
    </source>
</evidence>
<evidence type="ECO:0000256" key="1">
    <source>
        <dbReference type="ARBA" id="ARBA00022630"/>
    </source>
</evidence>
<dbReference type="InterPro" id="IPR013786">
    <property type="entry name" value="AcylCoA_DH/ox_N"/>
</dbReference>
<proteinExistence type="predicted"/>
<dbReference type="InterPro" id="IPR046373">
    <property type="entry name" value="Acyl-CoA_Oxase/DH_mid-dom_sf"/>
</dbReference>
<evidence type="ECO:0000313" key="8">
    <source>
        <dbReference type="Proteomes" id="UP001549036"/>
    </source>
</evidence>
<dbReference type="CDD" id="cd00567">
    <property type="entry name" value="ACAD"/>
    <property type="match status" value="1"/>
</dbReference>
<keyword evidence="8" id="KW-1185">Reference proteome</keyword>
<evidence type="ECO:0000259" key="6">
    <source>
        <dbReference type="Pfam" id="PF08028"/>
    </source>
</evidence>
<feature type="domain" description="Acyl-CoA dehydrogenase/oxidase N-terminal" evidence="5">
    <location>
        <begin position="26"/>
        <end position="93"/>
    </location>
</feature>
<dbReference type="Pfam" id="PF08028">
    <property type="entry name" value="Acyl-CoA_dh_2"/>
    <property type="match status" value="1"/>
</dbReference>
<dbReference type="SUPFAM" id="SSF56645">
    <property type="entry name" value="Acyl-CoA dehydrogenase NM domain-like"/>
    <property type="match status" value="1"/>
</dbReference>
<dbReference type="Gene3D" id="1.20.140.10">
    <property type="entry name" value="Butyryl-CoA Dehydrogenase, subunit A, domain 3"/>
    <property type="match status" value="1"/>
</dbReference>
<dbReference type="InterPro" id="IPR009100">
    <property type="entry name" value="AcylCoA_DH/oxidase_NM_dom_sf"/>
</dbReference>
<sequence>MTVMPLRPRLDSSPPDPVETAADLARVFADKASVIDESTAFPRENFRLLHEAGLLALTAPMELGGRGAGLATTSEVIRMIARGEPSTALILIMQYINLATLPKGRWPQHLVRRVVADAVEKGALINALRVEPELGTPIRGGLPATTARRTAGGWLISGRKIYSTGIQGLTWAIVWAKTDEVEPRVGAFLVPADAPGLSVERTWNPLGMRATGSHDALLEDVEVPLDHAADIRLPLEWDARGEGQAAWFGTLPGALYTGVAEAARNWLVGFLKTRAPTNLGTPLATVPRIQQAVGEIEELIAVNRRLILSAARDYDEGRPFSQSEAGLIKVVTTENAIAAVEKALKLTGNHGVSRNNPLERHHRDVLCGRIHFPPGRHGAHWCRPGRAGFHIKRRRLCLLNSLDTSATTTPRRRLSAPARSLTAIISRPRRRSTRTAASTACSSPSIPPLRKASSSPST</sequence>
<dbReference type="PANTHER" id="PTHR43831:SF1">
    <property type="entry name" value="ISOBUTYRYL-COA DEHYDROGENASE, MITOCHONDRIAL"/>
    <property type="match status" value="1"/>
</dbReference>
<dbReference type="SUPFAM" id="SSF47203">
    <property type="entry name" value="Acyl-CoA dehydrogenase C-terminal domain-like"/>
    <property type="match status" value="1"/>
</dbReference>
<feature type="compositionally biased region" description="Low complexity" evidence="3">
    <location>
        <begin position="434"/>
        <end position="444"/>
    </location>
</feature>